<keyword evidence="8" id="KW-1185">Reference proteome</keyword>
<dbReference type="PRINTS" id="PR00344">
    <property type="entry name" value="BCTRLSENSOR"/>
</dbReference>
<dbReference type="EMBL" id="BAAABV010000016">
    <property type="protein sequence ID" value="GAA0293159.1"/>
    <property type="molecule type" value="Genomic_DNA"/>
</dbReference>
<dbReference type="InterPro" id="IPR005467">
    <property type="entry name" value="His_kinase_dom"/>
</dbReference>
<proteinExistence type="predicted"/>
<dbReference type="Gene3D" id="3.30.565.10">
    <property type="entry name" value="Histidine kinase-like ATPase, C-terminal domain"/>
    <property type="match status" value="1"/>
</dbReference>
<evidence type="ECO:0000313" key="7">
    <source>
        <dbReference type="EMBL" id="GAA0293159.1"/>
    </source>
</evidence>
<evidence type="ECO:0000256" key="1">
    <source>
        <dbReference type="ARBA" id="ARBA00000085"/>
    </source>
</evidence>
<dbReference type="InterPro" id="IPR004358">
    <property type="entry name" value="Sig_transdc_His_kin-like_C"/>
</dbReference>
<dbReference type="InterPro" id="IPR050640">
    <property type="entry name" value="Bact_2-comp_sensor_kinase"/>
</dbReference>
<dbReference type="CDD" id="cd16956">
    <property type="entry name" value="HATPase_YehU-like"/>
    <property type="match status" value="1"/>
</dbReference>
<accession>A0ABN0VEJ3</accession>
<dbReference type="PANTHER" id="PTHR34220:SF7">
    <property type="entry name" value="SENSOR HISTIDINE KINASE YPDA"/>
    <property type="match status" value="1"/>
</dbReference>
<evidence type="ECO:0000256" key="5">
    <source>
        <dbReference type="SAM" id="MobiDB-lite"/>
    </source>
</evidence>
<dbReference type="RefSeq" id="WP_344159577.1">
    <property type="nucleotide sequence ID" value="NZ_BAAABV010000016.1"/>
</dbReference>
<dbReference type="Pfam" id="PF06580">
    <property type="entry name" value="His_kinase"/>
    <property type="match status" value="1"/>
</dbReference>
<keyword evidence="3 7" id="KW-0418">Kinase</keyword>
<gene>
    <name evidence="7" type="ORF">GCM10010302_34770</name>
</gene>
<evidence type="ECO:0000256" key="4">
    <source>
        <dbReference type="ARBA" id="ARBA00023012"/>
    </source>
</evidence>
<dbReference type="PROSITE" id="PS50109">
    <property type="entry name" value="HIS_KIN"/>
    <property type="match status" value="1"/>
</dbReference>
<reference evidence="7 8" key="1">
    <citation type="journal article" date="2019" name="Int. J. Syst. Evol. Microbiol.">
        <title>The Global Catalogue of Microorganisms (GCM) 10K type strain sequencing project: providing services to taxonomists for standard genome sequencing and annotation.</title>
        <authorList>
            <consortium name="The Broad Institute Genomics Platform"/>
            <consortium name="The Broad Institute Genome Sequencing Center for Infectious Disease"/>
            <person name="Wu L."/>
            <person name="Ma J."/>
        </authorList>
    </citation>
    <scope>NUCLEOTIDE SEQUENCE [LARGE SCALE GENOMIC DNA]</scope>
    <source>
        <strain evidence="7 8">JCM 4505</strain>
    </source>
</reference>
<dbReference type="EC" id="2.7.13.3" evidence="2"/>
<comment type="catalytic activity">
    <reaction evidence="1">
        <text>ATP + protein L-histidine = ADP + protein N-phospho-L-histidine.</text>
        <dbReference type="EC" id="2.7.13.3"/>
    </reaction>
</comment>
<evidence type="ECO:0000256" key="3">
    <source>
        <dbReference type="ARBA" id="ARBA00022777"/>
    </source>
</evidence>
<dbReference type="SUPFAM" id="SSF55874">
    <property type="entry name" value="ATPase domain of HSP90 chaperone/DNA topoisomerase II/histidine kinase"/>
    <property type="match status" value="1"/>
</dbReference>
<dbReference type="Pfam" id="PF02518">
    <property type="entry name" value="HATPase_c"/>
    <property type="match status" value="1"/>
</dbReference>
<evidence type="ECO:0000256" key="2">
    <source>
        <dbReference type="ARBA" id="ARBA00012438"/>
    </source>
</evidence>
<keyword evidence="3 7" id="KW-0808">Transferase</keyword>
<dbReference type="PANTHER" id="PTHR34220">
    <property type="entry name" value="SENSOR HISTIDINE KINASE YPDA"/>
    <property type="match status" value="1"/>
</dbReference>
<comment type="caution">
    <text evidence="7">The sequence shown here is derived from an EMBL/GenBank/DDBJ whole genome shotgun (WGS) entry which is preliminary data.</text>
</comment>
<feature type="domain" description="Histidine kinase" evidence="6">
    <location>
        <begin position="226"/>
        <end position="396"/>
    </location>
</feature>
<dbReference type="GO" id="GO:0016301">
    <property type="term" value="F:kinase activity"/>
    <property type="evidence" value="ECO:0007669"/>
    <property type="project" value="UniProtKB-KW"/>
</dbReference>
<name>A0ABN0VEJ3_9ACTN</name>
<dbReference type="InterPro" id="IPR003594">
    <property type="entry name" value="HATPase_dom"/>
</dbReference>
<evidence type="ECO:0000313" key="8">
    <source>
        <dbReference type="Proteomes" id="UP001501867"/>
    </source>
</evidence>
<feature type="region of interest" description="Disordered" evidence="5">
    <location>
        <begin position="398"/>
        <end position="422"/>
    </location>
</feature>
<sequence length="422" mass="45226">MTGTALTVLVVAGAALLLGLGWAGGHRQARRGERAAGLDLGTPVERATFHTLYTASLAAPPLRAGLTQDAARKAARRLRSLLGTEALCLTDREAVLAWDGPGADHHQRRAMARVAVMLESGRSQSVRTECQRPDCPLKWAVFAPLTGEDGVLGALVAYGSRESAVLVRAATEVARWVSVQLELSELDRARTRLMEAEIKALRAQISPHFIFNSLAAIASFVRTDPERARELLLEFADFTRYSFRRHGEFTTLAEELRSIEQYLALAGARFGDRLKVTLQVAPEVLPVALPFLCLQPLVENAVKHGVEDSTGECRITIAARDAGAEAVLTIEDNGVGMDPARLRRILAGDRAGSSSGVGLPNVDERMRQVYGDDYGLVIETGVGAGMKITVRLPKYRAGVHTTTPRPPAGPAGGGASSQARGD</sequence>
<dbReference type="SMART" id="SM00387">
    <property type="entry name" value="HATPase_c"/>
    <property type="match status" value="1"/>
</dbReference>
<dbReference type="InterPro" id="IPR010559">
    <property type="entry name" value="Sig_transdc_His_kin_internal"/>
</dbReference>
<dbReference type="Proteomes" id="UP001501867">
    <property type="component" value="Unassembled WGS sequence"/>
</dbReference>
<evidence type="ECO:0000259" key="6">
    <source>
        <dbReference type="PROSITE" id="PS50109"/>
    </source>
</evidence>
<protein>
    <recommendedName>
        <fullName evidence="2">histidine kinase</fullName>
        <ecNumber evidence="2">2.7.13.3</ecNumber>
    </recommendedName>
</protein>
<organism evidence="7 8">
    <name type="scientific">Streptomyces polychromogenes</name>
    <dbReference type="NCBI Taxonomy" id="67342"/>
    <lineage>
        <taxon>Bacteria</taxon>
        <taxon>Bacillati</taxon>
        <taxon>Actinomycetota</taxon>
        <taxon>Actinomycetes</taxon>
        <taxon>Kitasatosporales</taxon>
        <taxon>Streptomycetaceae</taxon>
        <taxon>Streptomyces</taxon>
    </lineage>
</organism>
<dbReference type="InterPro" id="IPR036890">
    <property type="entry name" value="HATPase_C_sf"/>
</dbReference>
<keyword evidence="4" id="KW-0902">Two-component regulatory system</keyword>